<dbReference type="Proteomes" id="UP001162060">
    <property type="component" value="Unassembled WGS sequence"/>
</dbReference>
<keyword evidence="2" id="KW-0540">Nuclease</keyword>
<evidence type="ECO:0000256" key="7">
    <source>
        <dbReference type="SAM" id="MobiDB-lite"/>
    </source>
</evidence>
<evidence type="ECO:0000313" key="10">
    <source>
        <dbReference type="Proteomes" id="UP001162060"/>
    </source>
</evidence>
<evidence type="ECO:0000259" key="8">
    <source>
        <dbReference type="SMART" id="SM00955"/>
    </source>
</evidence>
<dbReference type="PANTHER" id="PTHR23355">
    <property type="entry name" value="RIBONUCLEASE"/>
    <property type="match status" value="1"/>
</dbReference>
<gene>
    <name evidence="9" type="ORF">PM001_LOCUS23729</name>
</gene>
<feature type="compositionally biased region" description="Basic and acidic residues" evidence="7">
    <location>
        <begin position="204"/>
        <end position="252"/>
    </location>
</feature>
<dbReference type="InterPro" id="IPR033771">
    <property type="entry name" value="Rrp44_CSD1"/>
</dbReference>
<evidence type="ECO:0000256" key="6">
    <source>
        <dbReference type="RuleBase" id="RU003901"/>
    </source>
</evidence>
<keyword evidence="3" id="KW-0378">Hydrolase</keyword>
<dbReference type="GO" id="GO:0000932">
    <property type="term" value="C:P-body"/>
    <property type="evidence" value="ECO:0007669"/>
    <property type="project" value="TreeGrafter"/>
</dbReference>
<evidence type="ECO:0000256" key="5">
    <source>
        <dbReference type="ARBA" id="ARBA00022884"/>
    </source>
</evidence>
<dbReference type="Gene3D" id="2.40.50.700">
    <property type="match status" value="1"/>
</dbReference>
<accession>A0AAV1UZK7</accession>
<feature type="domain" description="RNB" evidence="8">
    <location>
        <begin position="611"/>
        <end position="970"/>
    </location>
</feature>
<protein>
    <recommendedName>
        <fullName evidence="8">RNB domain-containing protein</fullName>
    </recommendedName>
</protein>
<evidence type="ECO:0000256" key="4">
    <source>
        <dbReference type="ARBA" id="ARBA00022839"/>
    </source>
</evidence>
<dbReference type="GO" id="GO:0000175">
    <property type="term" value="F:3'-5'-RNA exonuclease activity"/>
    <property type="evidence" value="ECO:0007669"/>
    <property type="project" value="TreeGrafter"/>
</dbReference>
<dbReference type="PROSITE" id="PS01175">
    <property type="entry name" value="RIBONUCLEASE_II"/>
    <property type="match status" value="1"/>
</dbReference>
<name>A0AAV1UZK7_9STRA</name>
<feature type="region of interest" description="Disordered" evidence="7">
    <location>
        <begin position="1"/>
        <end position="97"/>
    </location>
</feature>
<dbReference type="EMBL" id="CAKLBY020000231">
    <property type="protein sequence ID" value="CAK7938579.1"/>
    <property type="molecule type" value="Genomic_DNA"/>
</dbReference>
<dbReference type="GO" id="GO:0006402">
    <property type="term" value="P:mRNA catabolic process"/>
    <property type="evidence" value="ECO:0007669"/>
    <property type="project" value="TreeGrafter"/>
</dbReference>
<dbReference type="InterPro" id="IPR022966">
    <property type="entry name" value="RNase_II/R_CS"/>
</dbReference>
<feature type="compositionally biased region" description="Basic and acidic residues" evidence="7">
    <location>
        <begin position="80"/>
        <end position="95"/>
    </location>
</feature>
<feature type="region of interest" description="Disordered" evidence="7">
    <location>
        <begin position="139"/>
        <end position="164"/>
    </location>
</feature>
<dbReference type="Pfam" id="PF17849">
    <property type="entry name" value="OB_Dis3"/>
    <property type="match status" value="1"/>
</dbReference>
<feature type="compositionally biased region" description="Basic residues" evidence="7">
    <location>
        <begin position="61"/>
        <end position="79"/>
    </location>
</feature>
<keyword evidence="5" id="KW-0694">RNA-binding</keyword>
<keyword evidence="4" id="KW-0269">Exonuclease</keyword>
<comment type="caution">
    <text evidence="9">The sequence shown here is derived from an EMBL/GenBank/DDBJ whole genome shotgun (WGS) entry which is preliminary data.</text>
</comment>
<sequence length="1144" mass="128592">MAPQTSTGSVGSNKRPEVASELKPQPRWQNEAIELQEQDVASNEPPLTASEDKKSFVKGASKSKKWKWKQQQRWRKKRLVHDVKTEQDGDAHAANEDEVGTLGDAGFVMVNLQDEVEELTLGATNEGVGSARVAGVDLKEEEKQVNQRDPSKKKKKKKKTGQDKDVAVVLNQEAEKKGERVEVVRTRQLLETVEREEVESVLIVEEKQSKKQKQQKKDAAGKRSRDSRKAGNLTLKEKKQEVIKSSNTKEMEANNAGATEKKGRVGHTTENVQQVEGDEVVSLQKESGSSTKLKRKSRKNVREHGQVTYVEYLDHDVVIRGLEMGSLLQGKLRVNPMYRTDGYVTVDGLSVDVLVKGMEDRNRAFDGDLVAVRLHPESAWKPLAEDYGRNAANQSASKFISSDAGVDQSALHSLWLPNVQVDQSFPTRTPEVETSTDMLKQTMAHLNERMIDSRKRPTASVVFILAQGNANGFVGSLEAKTKVKDLSSPLSSNDNYAYFNADDPRLPRHIQIPRLQLPDEFVSRPMQYSKSMLCCCRIKAWSTKHQSPMGEFVKTVGEYTGIETGISAILFQHGLQAHTLDFDSSILSELDDKYGASGEKWEIPNEELQSRRDFRDTQVFSIDPYNARDLDDALHIRALDDAHTKFEIGVHIADVTHFIEHNSLLDLEARSRATSVYLANRVLPMLPRILCEKLCSLQPQVDRLAFSVVWQMNLDGTLVDGVEPWFGKSVIRSCCKLDYGSAQMMLDGAITEENVDKWEEDRRPIVGVNPGITAATVIQSVKDLWSIGENRRAMRFETGAVSLNDLKLVFSLDAKGNPTRYGSYELKDSNRLVEEYMLLANYLVAQQLLRAHGPLAFLRHHPPPISRSLDQTLERLNESDIKLDGRSTKQLAESLDRIRQDRGEVAFAVVQALIIKPMKPAEYMVAGNGASPDSWRHYALNIPYYTHFTSPIRRYADVVVHRLLQESCVTGASSFNDDASECADANFRLAEYTSVAQNCNEKKMTSKKAETECDRVFLCAFVRHHGDIEVTGVVLSTGQKGFTVYILELGLEQRLFLRDMRLVGLWNGKKSQLSIRLPKISRLIPEKQESRVESGNEDATDTNATQNAFEMVMLTFMKQLRMRMSTTKKMPLSLTFSVIAEKTS</sequence>
<dbReference type="SUPFAM" id="SSF50249">
    <property type="entry name" value="Nucleic acid-binding proteins"/>
    <property type="match status" value="2"/>
</dbReference>
<dbReference type="InterPro" id="IPR041505">
    <property type="entry name" value="Dis3_CSD2"/>
</dbReference>
<dbReference type="AlphaFoldDB" id="A0AAV1UZK7"/>
<dbReference type="InterPro" id="IPR001900">
    <property type="entry name" value="RNase_II/R"/>
</dbReference>
<dbReference type="InterPro" id="IPR012340">
    <property type="entry name" value="NA-bd_OB-fold"/>
</dbReference>
<feature type="region of interest" description="Disordered" evidence="7">
    <location>
        <begin position="201"/>
        <end position="299"/>
    </location>
</feature>
<evidence type="ECO:0000313" key="9">
    <source>
        <dbReference type="EMBL" id="CAK7938579.1"/>
    </source>
</evidence>
<dbReference type="SMART" id="SM00955">
    <property type="entry name" value="RNB"/>
    <property type="match status" value="1"/>
</dbReference>
<feature type="compositionally biased region" description="Polar residues" evidence="7">
    <location>
        <begin position="1"/>
        <end position="12"/>
    </location>
</feature>
<proteinExistence type="inferred from homology"/>
<dbReference type="InterPro" id="IPR050180">
    <property type="entry name" value="RNR_Ribonuclease"/>
</dbReference>
<dbReference type="Pfam" id="PF17216">
    <property type="entry name" value="Rrp44_CSD1"/>
    <property type="match status" value="1"/>
</dbReference>
<dbReference type="InterPro" id="IPR041093">
    <property type="entry name" value="Dis3l2-like_C"/>
</dbReference>
<evidence type="ECO:0000256" key="1">
    <source>
        <dbReference type="ARBA" id="ARBA00005785"/>
    </source>
</evidence>
<dbReference type="GO" id="GO:0003723">
    <property type="term" value="F:RNA binding"/>
    <property type="evidence" value="ECO:0007669"/>
    <property type="project" value="UniProtKB-KW"/>
</dbReference>
<dbReference type="Pfam" id="PF17877">
    <property type="entry name" value="Dis3l2_C_term"/>
    <property type="match status" value="1"/>
</dbReference>
<organism evidence="9 10">
    <name type="scientific">Peronospora matthiolae</name>
    <dbReference type="NCBI Taxonomy" id="2874970"/>
    <lineage>
        <taxon>Eukaryota</taxon>
        <taxon>Sar</taxon>
        <taxon>Stramenopiles</taxon>
        <taxon>Oomycota</taxon>
        <taxon>Peronosporomycetes</taxon>
        <taxon>Peronosporales</taxon>
        <taxon>Peronosporaceae</taxon>
        <taxon>Peronospora</taxon>
    </lineage>
</organism>
<evidence type="ECO:0000256" key="3">
    <source>
        <dbReference type="ARBA" id="ARBA00022801"/>
    </source>
</evidence>
<dbReference type="Pfam" id="PF00773">
    <property type="entry name" value="RNB"/>
    <property type="match status" value="1"/>
</dbReference>
<dbReference type="PANTHER" id="PTHR23355:SF9">
    <property type="entry name" value="DIS3-LIKE EXONUCLEASE 2"/>
    <property type="match status" value="1"/>
</dbReference>
<feature type="compositionally biased region" description="Basic and acidic residues" evidence="7">
    <location>
        <begin position="139"/>
        <end position="150"/>
    </location>
</feature>
<evidence type="ECO:0000256" key="2">
    <source>
        <dbReference type="ARBA" id="ARBA00022722"/>
    </source>
</evidence>
<comment type="similarity">
    <text evidence="1 6">Belongs to the RNR ribonuclease family.</text>
</comment>
<reference evidence="9" key="1">
    <citation type="submission" date="2024-01" db="EMBL/GenBank/DDBJ databases">
        <authorList>
            <person name="Webb A."/>
        </authorList>
    </citation>
    <scope>NUCLEOTIDE SEQUENCE</scope>
    <source>
        <strain evidence="9">Pm1</strain>
    </source>
</reference>
<dbReference type="Gene3D" id="2.40.50.690">
    <property type="match status" value="1"/>
</dbReference>